<dbReference type="EMBL" id="LCMQ01000015">
    <property type="protein sequence ID" value="KKU40073.1"/>
    <property type="molecule type" value="Genomic_DNA"/>
</dbReference>
<proteinExistence type="predicted"/>
<organism evidence="2 3">
    <name type="scientific">Candidatus Azambacteria bacterium GW2011_GWE2_46_45</name>
    <dbReference type="NCBI Taxonomy" id="1618625"/>
    <lineage>
        <taxon>Bacteria</taxon>
        <taxon>Candidatus Azamiibacteriota</taxon>
    </lineage>
</organism>
<dbReference type="AlphaFoldDB" id="A0A0G1SD93"/>
<accession>A0A0G1SD93</accession>
<evidence type="ECO:0000313" key="3">
    <source>
        <dbReference type="Proteomes" id="UP000034202"/>
    </source>
</evidence>
<protein>
    <submittedName>
        <fullName evidence="2">Uncharacterized protein</fullName>
    </submittedName>
</protein>
<sequence>MTATFLIDSLMLLPSFAFLIVALSFGLPYKLRKETIIIFCVLVTLGFWLIAGGFYFNILQISDLPVAGHWFKQFGDANNFMWNFERNFARWSYDETIYFWRWNHAAPFYGIAAPSYQDFWGLKNLTGMFLIFIGYPLMLLFWIQVRYLVFGRSPKQKGLRGNF</sequence>
<reference evidence="2 3" key="1">
    <citation type="journal article" date="2015" name="Nature">
        <title>rRNA introns, odd ribosomes, and small enigmatic genomes across a large radiation of phyla.</title>
        <authorList>
            <person name="Brown C.T."/>
            <person name="Hug L.A."/>
            <person name="Thomas B.C."/>
            <person name="Sharon I."/>
            <person name="Castelle C.J."/>
            <person name="Singh A."/>
            <person name="Wilkins M.J."/>
            <person name="Williams K.H."/>
            <person name="Banfield J.F."/>
        </authorList>
    </citation>
    <scope>NUCLEOTIDE SEQUENCE [LARGE SCALE GENOMIC DNA]</scope>
</reference>
<keyword evidence="1" id="KW-0812">Transmembrane</keyword>
<gene>
    <name evidence="2" type="ORF">UX55_C0015G0005</name>
</gene>
<feature type="transmembrane region" description="Helical" evidence="1">
    <location>
        <begin position="36"/>
        <end position="56"/>
    </location>
</feature>
<evidence type="ECO:0000256" key="1">
    <source>
        <dbReference type="SAM" id="Phobius"/>
    </source>
</evidence>
<keyword evidence="1" id="KW-1133">Transmembrane helix</keyword>
<keyword evidence="1" id="KW-0472">Membrane</keyword>
<evidence type="ECO:0000313" key="2">
    <source>
        <dbReference type="EMBL" id="KKU40073.1"/>
    </source>
</evidence>
<name>A0A0G1SD93_9BACT</name>
<comment type="caution">
    <text evidence="2">The sequence shown here is derived from an EMBL/GenBank/DDBJ whole genome shotgun (WGS) entry which is preliminary data.</text>
</comment>
<dbReference type="Proteomes" id="UP000034202">
    <property type="component" value="Unassembled WGS sequence"/>
</dbReference>
<feature type="transmembrane region" description="Helical" evidence="1">
    <location>
        <begin position="128"/>
        <end position="150"/>
    </location>
</feature>
<feature type="transmembrane region" description="Helical" evidence="1">
    <location>
        <begin position="6"/>
        <end position="29"/>
    </location>
</feature>